<gene>
    <name evidence="1" type="ORF">EVAR_53390_1</name>
</gene>
<keyword evidence="2" id="KW-1185">Reference proteome</keyword>
<name>A0A4C1Y6I2_EUMVA</name>
<accession>A0A4C1Y6I2</accession>
<proteinExistence type="predicted"/>
<evidence type="ECO:0000313" key="2">
    <source>
        <dbReference type="Proteomes" id="UP000299102"/>
    </source>
</evidence>
<organism evidence="1 2">
    <name type="scientific">Eumeta variegata</name>
    <name type="common">Bagworm moth</name>
    <name type="synonym">Eumeta japonica</name>
    <dbReference type="NCBI Taxonomy" id="151549"/>
    <lineage>
        <taxon>Eukaryota</taxon>
        <taxon>Metazoa</taxon>
        <taxon>Ecdysozoa</taxon>
        <taxon>Arthropoda</taxon>
        <taxon>Hexapoda</taxon>
        <taxon>Insecta</taxon>
        <taxon>Pterygota</taxon>
        <taxon>Neoptera</taxon>
        <taxon>Endopterygota</taxon>
        <taxon>Lepidoptera</taxon>
        <taxon>Glossata</taxon>
        <taxon>Ditrysia</taxon>
        <taxon>Tineoidea</taxon>
        <taxon>Psychidae</taxon>
        <taxon>Oiketicinae</taxon>
        <taxon>Eumeta</taxon>
    </lineage>
</organism>
<reference evidence="1 2" key="1">
    <citation type="journal article" date="2019" name="Commun. Biol.">
        <title>The bagworm genome reveals a unique fibroin gene that provides high tensile strength.</title>
        <authorList>
            <person name="Kono N."/>
            <person name="Nakamura H."/>
            <person name="Ohtoshi R."/>
            <person name="Tomita M."/>
            <person name="Numata K."/>
            <person name="Arakawa K."/>
        </authorList>
    </citation>
    <scope>NUCLEOTIDE SEQUENCE [LARGE SCALE GENOMIC DNA]</scope>
</reference>
<dbReference type="EMBL" id="BGZK01001097">
    <property type="protein sequence ID" value="GBP71110.1"/>
    <property type="molecule type" value="Genomic_DNA"/>
</dbReference>
<sequence length="80" mass="8630">MTSYLSVRAHRFAVYKDIVLFDFYTGIGAQNIYCDGDSAPAESRTIGASNGESAARRYGRNYIGPRAIVTPAPSAPTPDL</sequence>
<protein>
    <submittedName>
        <fullName evidence="1">Uncharacterized protein</fullName>
    </submittedName>
</protein>
<comment type="caution">
    <text evidence="1">The sequence shown here is derived from an EMBL/GenBank/DDBJ whole genome shotgun (WGS) entry which is preliminary data.</text>
</comment>
<dbReference type="AlphaFoldDB" id="A0A4C1Y6I2"/>
<evidence type="ECO:0000313" key="1">
    <source>
        <dbReference type="EMBL" id="GBP71110.1"/>
    </source>
</evidence>
<dbReference type="Proteomes" id="UP000299102">
    <property type="component" value="Unassembled WGS sequence"/>
</dbReference>